<dbReference type="HAMAP" id="MF_01561">
    <property type="entry name" value="YcdX_phosphat"/>
    <property type="match status" value="1"/>
</dbReference>
<protein>
    <submittedName>
        <fullName evidence="6">Phosphatase</fullName>
    </submittedName>
</protein>
<dbReference type="SMART" id="SM00481">
    <property type="entry name" value="POLIIIAc"/>
    <property type="match status" value="1"/>
</dbReference>
<name>A0ABX3FMF6_9VIBR</name>
<dbReference type="EMBL" id="MJMH01000099">
    <property type="protein sequence ID" value="OLQ95127.1"/>
    <property type="molecule type" value="Genomic_DNA"/>
</dbReference>
<feature type="binding site" evidence="4">
    <location>
        <position position="74"/>
    </location>
    <ligand>
        <name>Zn(2+)</name>
        <dbReference type="ChEBI" id="CHEBI:29105"/>
        <label>3</label>
    </ligand>
</feature>
<dbReference type="RefSeq" id="WP_075714184.1">
    <property type="nucleotide sequence ID" value="NZ_AP019655.1"/>
</dbReference>
<dbReference type="InterPro" id="IPR023710">
    <property type="entry name" value="Phosphatase_YcdX_put"/>
</dbReference>
<dbReference type="Pfam" id="PF02811">
    <property type="entry name" value="PHP"/>
    <property type="match status" value="1"/>
</dbReference>
<evidence type="ECO:0000256" key="2">
    <source>
        <dbReference type="ARBA" id="ARBA00022801"/>
    </source>
</evidence>
<gene>
    <name evidence="6" type="ORF">BIY20_07210</name>
</gene>
<dbReference type="Gene3D" id="3.20.20.140">
    <property type="entry name" value="Metal-dependent hydrolases"/>
    <property type="match status" value="1"/>
</dbReference>
<feature type="domain" description="Polymerase/histidinol phosphatase N-terminal" evidence="5">
    <location>
        <begin position="5"/>
        <end position="79"/>
    </location>
</feature>
<proteinExistence type="inferred from homology"/>
<feature type="binding site" evidence="4">
    <location>
        <position position="132"/>
    </location>
    <ligand>
        <name>Zn(2+)</name>
        <dbReference type="ChEBI" id="CHEBI:29105"/>
        <label>3</label>
    </ligand>
</feature>
<keyword evidence="7" id="KW-1185">Reference proteome</keyword>
<feature type="binding site" evidence="4">
    <location>
        <position position="102"/>
    </location>
    <ligand>
        <name>Zn(2+)</name>
        <dbReference type="ChEBI" id="CHEBI:29105"/>
        <label>3</label>
    </ligand>
</feature>
<feature type="binding site" evidence="4">
    <location>
        <position position="196"/>
    </location>
    <ligand>
        <name>Zn(2+)</name>
        <dbReference type="ChEBI" id="CHEBI:29105"/>
        <label>2</label>
    </ligand>
</feature>
<evidence type="ECO:0000259" key="5">
    <source>
        <dbReference type="SMART" id="SM00481"/>
    </source>
</evidence>
<organism evidence="6 7">
    <name type="scientific">Vibrio panuliri</name>
    <dbReference type="NCBI Taxonomy" id="1381081"/>
    <lineage>
        <taxon>Bacteria</taxon>
        <taxon>Pseudomonadati</taxon>
        <taxon>Pseudomonadota</taxon>
        <taxon>Gammaproteobacteria</taxon>
        <taxon>Vibrionales</taxon>
        <taxon>Vibrionaceae</taxon>
        <taxon>Vibrio</taxon>
    </lineage>
</organism>
<dbReference type="PANTHER" id="PTHR36928">
    <property type="entry name" value="PHOSPHATASE YCDX-RELATED"/>
    <property type="match status" value="1"/>
</dbReference>
<dbReference type="InterPro" id="IPR003141">
    <property type="entry name" value="Pol/His_phosphatase_N"/>
</dbReference>
<dbReference type="InterPro" id="IPR050243">
    <property type="entry name" value="PHP_phosphatase"/>
</dbReference>
<evidence type="ECO:0000256" key="1">
    <source>
        <dbReference type="ARBA" id="ARBA00022723"/>
    </source>
</evidence>
<feature type="binding site" evidence="4">
    <location>
        <position position="8"/>
    </location>
    <ligand>
        <name>Zn(2+)</name>
        <dbReference type="ChEBI" id="CHEBI:29105"/>
        <label>1</label>
    </ligand>
</feature>
<dbReference type="InterPro" id="IPR016195">
    <property type="entry name" value="Pol/histidinol_Pase-like"/>
</dbReference>
<dbReference type="NCBIfam" id="NF006702">
    <property type="entry name" value="PRK09248.1"/>
    <property type="match status" value="1"/>
</dbReference>
<accession>A0ABX3FMF6</accession>
<feature type="binding site" evidence="4">
    <location>
        <position position="74"/>
    </location>
    <ligand>
        <name>Zn(2+)</name>
        <dbReference type="ChEBI" id="CHEBI:29105"/>
        <label>1</label>
    </ligand>
</feature>
<feature type="binding site" evidence="4">
    <location>
        <position position="10"/>
    </location>
    <ligand>
        <name>Zn(2+)</name>
        <dbReference type="ChEBI" id="CHEBI:29105"/>
        <label>1</label>
    </ligand>
</feature>
<feature type="binding site" evidence="4">
    <location>
        <position position="41"/>
    </location>
    <ligand>
        <name>Zn(2+)</name>
        <dbReference type="ChEBI" id="CHEBI:29105"/>
        <label>2</label>
    </ligand>
</feature>
<comment type="cofactor">
    <cofactor evidence="4">
        <name>Zn(2+)</name>
        <dbReference type="ChEBI" id="CHEBI:29105"/>
    </cofactor>
    <text evidence="4">Binds 3 Zn(2+) ions per subunit.</text>
</comment>
<dbReference type="PANTHER" id="PTHR36928:SF1">
    <property type="entry name" value="PHOSPHATASE YCDX-RELATED"/>
    <property type="match status" value="1"/>
</dbReference>
<dbReference type="CDD" id="cd07437">
    <property type="entry name" value="PHP_HisPPase_Ycdx_like"/>
    <property type="match status" value="1"/>
</dbReference>
<dbReference type="Proteomes" id="UP000186039">
    <property type="component" value="Unassembled WGS sequence"/>
</dbReference>
<evidence type="ECO:0000313" key="6">
    <source>
        <dbReference type="EMBL" id="OLQ95127.1"/>
    </source>
</evidence>
<feature type="binding site" evidence="4">
    <location>
        <position position="194"/>
    </location>
    <ligand>
        <name>Zn(2+)</name>
        <dbReference type="ChEBI" id="CHEBI:29105"/>
        <label>1</label>
    </ligand>
</feature>
<comment type="caution">
    <text evidence="6">The sequence shown here is derived from an EMBL/GenBank/DDBJ whole genome shotgun (WGS) entry which is preliminary data.</text>
</comment>
<keyword evidence="2 4" id="KW-0378">Hydrolase</keyword>
<evidence type="ECO:0000256" key="3">
    <source>
        <dbReference type="ARBA" id="ARBA00022833"/>
    </source>
</evidence>
<evidence type="ECO:0000313" key="7">
    <source>
        <dbReference type="Proteomes" id="UP000186039"/>
    </source>
</evidence>
<comment type="similarity">
    <text evidence="4">Belongs to the PHP family.</text>
</comment>
<keyword evidence="1 4" id="KW-0479">Metal-binding</keyword>
<sequence length="249" mass="28043">MNIVVDTHTHTLASGHAYSTIMENAAAAQRKGLQLLCNTDHAPKMPGAPHYWFFHNQIVLPRFLHEVGIIRGVEANTLNTQGEIDLFDDSFKYLDWIMASFHEPVFRPASEKEHTEALLNVIKNGKVDALGHLGNPNFKFDIETVLQCAKEHNVAIEVNNSSLTGRSRIGSDVRCDEIVRIGKEIGVYFTTGSDAHFCEDIANLDHAITLLDKYQVEPEKVITSTTSRFLNFLLLRGKPRIVEFEHLYS</sequence>
<dbReference type="SUPFAM" id="SSF89550">
    <property type="entry name" value="PHP domain-like"/>
    <property type="match status" value="1"/>
</dbReference>
<reference evidence="6 7" key="1">
    <citation type="submission" date="2016-09" db="EMBL/GenBank/DDBJ databases">
        <title>Genomic Taxonomy of the Vibrionaceae.</title>
        <authorList>
            <person name="Gonzalez-Castillo A."/>
            <person name="Gomez-Gil B."/>
            <person name="Enciso-Ibarra K."/>
        </authorList>
    </citation>
    <scope>NUCLEOTIDE SEQUENCE [LARGE SCALE GENOMIC DNA]</scope>
    <source>
        <strain evidence="6 7">CAIM 1902</strain>
    </source>
</reference>
<evidence type="ECO:0000256" key="4">
    <source>
        <dbReference type="HAMAP-Rule" id="MF_01561"/>
    </source>
</evidence>
<dbReference type="InterPro" id="IPR004013">
    <property type="entry name" value="PHP_dom"/>
</dbReference>
<feature type="binding site" evidence="4">
    <location>
        <position position="16"/>
    </location>
    <ligand>
        <name>Zn(2+)</name>
        <dbReference type="ChEBI" id="CHEBI:29105"/>
        <label>2</label>
    </ligand>
</feature>
<keyword evidence="3 4" id="KW-0862">Zinc</keyword>